<evidence type="ECO:0000256" key="6">
    <source>
        <dbReference type="ARBA" id="ARBA00022741"/>
    </source>
</evidence>
<dbReference type="PANTHER" id="PTHR45723">
    <property type="entry name" value="SERINE/THREONINE-PROTEIN KINASE RIO1"/>
    <property type="match status" value="1"/>
</dbReference>
<evidence type="ECO:0000256" key="9">
    <source>
        <dbReference type="ARBA" id="ARBA00022842"/>
    </source>
</evidence>
<evidence type="ECO:0000256" key="1">
    <source>
        <dbReference type="ARBA" id="ARBA00009196"/>
    </source>
</evidence>
<organism evidence="14 15">
    <name type="scientific">Micromonospora mirobrigensis</name>
    <dbReference type="NCBI Taxonomy" id="262898"/>
    <lineage>
        <taxon>Bacteria</taxon>
        <taxon>Bacillati</taxon>
        <taxon>Actinomycetota</taxon>
        <taxon>Actinomycetes</taxon>
        <taxon>Micromonosporales</taxon>
        <taxon>Micromonosporaceae</taxon>
        <taxon>Micromonospora</taxon>
    </lineage>
</organism>
<keyword evidence="7 14" id="KW-0418">Kinase</keyword>
<dbReference type="Gene3D" id="1.10.510.10">
    <property type="entry name" value="Transferase(Phosphotransferase) domain 1"/>
    <property type="match status" value="1"/>
</dbReference>
<reference evidence="15" key="1">
    <citation type="submission" date="2016-06" db="EMBL/GenBank/DDBJ databases">
        <authorList>
            <person name="Varghese N."/>
            <person name="Submissions Spin"/>
        </authorList>
    </citation>
    <scope>NUCLEOTIDE SEQUENCE [LARGE SCALE GENOMIC DNA]</scope>
    <source>
        <strain evidence="15">DSM 44830</strain>
    </source>
</reference>
<feature type="compositionally biased region" description="Basic and acidic residues" evidence="12">
    <location>
        <begin position="24"/>
        <end position="34"/>
    </location>
</feature>
<dbReference type="InterPro" id="IPR000687">
    <property type="entry name" value="RIO_kinase"/>
</dbReference>
<dbReference type="SMART" id="SM00090">
    <property type="entry name" value="RIO"/>
    <property type="match status" value="1"/>
</dbReference>
<sequence length="317" mass="35628">MREHDFAAPERRTRGKSRFDDDEPHFLRHGRPEPVRPAAELELDGDHLEPDPELGDPWSSWDAAVHGPQPHPAWLVTELAARDTELGILKTGKEADVHLLRRAVPETDRSCLLAVKRYRDPRHRLFHRDAGYLEGRRVRRSRENRAMAGRTDFGRQMIAGQWAAAEFAALGRLWEIGAEYGSIAVPYPVQLLGTELMLEFVGDPDRGEAAPRLAQLRPGPAELRALWEQLVDALVVLARAGYAHGDLSPYNLLVHRERLVLIDLPQVVDVVANPQGPEFLARDVRVVADWFTARGLAAERTDHGALTELLLREAGLR</sequence>
<evidence type="ECO:0000256" key="8">
    <source>
        <dbReference type="ARBA" id="ARBA00022840"/>
    </source>
</evidence>
<comment type="catalytic activity">
    <reaction evidence="11">
        <text>L-seryl-[protein] + ATP = O-phospho-L-seryl-[protein] + ADP + H(+)</text>
        <dbReference type="Rhea" id="RHEA:17989"/>
        <dbReference type="Rhea" id="RHEA-COMP:9863"/>
        <dbReference type="Rhea" id="RHEA-COMP:11604"/>
        <dbReference type="ChEBI" id="CHEBI:15378"/>
        <dbReference type="ChEBI" id="CHEBI:29999"/>
        <dbReference type="ChEBI" id="CHEBI:30616"/>
        <dbReference type="ChEBI" id="CHEBI:83421"/>
        <dbReference type="ChEBI" id="CHEBI:456216"/>
        <dbReference type="EC" id="2.7.11.1"/>
    </reaction>
</comment>
<dbReference type="Gene3D" id="3.30.200.20">
    <property type="entry name" value="Phosphorylase Kinase, domain 1"/>
    <property type="match status" value="1"/>
</dbReference>
<dbReference type="RefSeq" id="WP_091615973.1">
    <property type="nucleotide sequence ID" value="NZ_FMCX01000014.1"/>
</dbReference>
<keyword evidence="8" id="KW-0067">ATP-binding</keyword>
<evidence type="ECO:0000313" key="15">
    <source>
        <dbReference type="Proteomes" id="UP000199504"/>
    </source>
</evidence>
<evidence type="ECO:0000256" key="7">
    <source>
        <dbReference type="ARBA" id="ARBA00022777"/>
    </source>
</evidence>
<evidence type="ECO:0000313" key="14">
    <source>
        <dbReference type="EMBL" id="SCF46723.1"/>
    </source>
</evidence>
<dbReference type="InterPro" id="IPR051272">
    <property type="entry name" value="RIO-type_Ser/Thr_kinase"/>
</dbReference>
<evidence type="ECO:0000256" key="4">
    <source>
        <dbReference type="ARBA" id="ARBA00022679"/>
    </source>
</evidence>
<dbReference type="OrthoDB" id="9795258at2"/>
<gene>
    <name evidence="14" type="ORF">GA0070564_11447</name>
</gene>
<dbReference type="EMBL" id="FMCX01000014">
    <property type="protein sequence ID" value="SCF46723.1"/>
    <property type="molecule type" value="Genomic_DNA"/>
</dbReference>
<dbReference type="InterPro" id="IPR011009">
    <property type="entry name" value="Kinase-like_dom_sf"/>
</dbReference>
<comment type="catalytic activity">
    <reaction evidence="10">
        <text>L-threonyl-[protein] + ATP = O-phospho-L-threonyl-[protein] + ADP + H(+)</text>
        <dbReference type="Rhea" id="RHEA:46608"/>
        <dbReference type="Rhea" id="RHEA-COMP:11060"/>
        <dbReference type="Rhea" id="RHEA-COMP:11605"/>
        <dbReference type="ChEBI" id="CHEBI:15378"/>
        <dbReference type="ChEBI" id="CHEBI:30013"/>
        <dbReference type="ChEBI" id="CHEBI:30616"/>
        <dbReference type="ChEBI" id="CHEBI:61977"/>
        <dbReference type="ChEBI" id="CHEBI:456216"/>
        <dbReference type="EC" id="2.7.11.1"/>
    </reaction>
</comment>
<evidence type="ECO:0000256" key="10">
    <source>
        <dbReference type="ARBA" id="ARBA00047899"/>
    </source>
</evidence>
<evidence type="ECO:0000256" key="2">
    <source>
        <dbReference type="ARBA" id="ARBA00012513"/>
    </source>
</evidence>
<evidence type="ECO:0000259" key="13">
    <source>
        <dbReference type="SMART" id="SM00090"/>
    </source>
</evidence>
<dbReference type="Proteomes" id="UP000199504">
    <property type="component" value="Unassembled WGS sequence"/>
</dbReference>
<keyword evidence="4" id="KW-0808">Transferase</keyword>
<evidence type="ECO:0000256" key="12">
    <source>
        <dbReference type="SAM" id="MobiDB-lite"/>
    </source>
</evidence>
<protein>
    <recommendedName>
        <fullName evidence="2">non-specific serine/threonine protein kinase</fullName>
        <ecNumber evidence="2">2.7.11.1</ecNumber>
    </recommendedName>
</protein>
<keyword evidence="9" id="KW-0460">Magnesium</keyword>
<comment type="similarity">
    <text evidence="1">Belongs to the protein kinase superfamily. RIO-type Ser/Thr kinase family.</text>
</comment>
<dbReference type="AlphaFoldDB" id="A0A1C5ANL5"/>
<dbReference type="GO" id="GO:0004674">
    <property type="term" value="F:protein serine/threonine kinase activity"/>
    <property type="evidence" value="ECO:0007669"/>
    <property type="project" value="UniProtKB-KW"/>
</dbReference>
<feature type="region of interest" description="Disordered" evidence="12">
    <location>
        <begin position="1"/>
        <end position="60"/>
    </location>
</feature>
<dbReference type="GO" id="GO:0005524">
    <property type="term" value="F:ATP binding"/>
    <property type="evidence" value="ECO:0007669"/>
    <property type="project" value="UniProtKB-KW"/>
</dbReference>
<dbReference type="SUPFAM" id="SSF56112">
    <property type="entry name" value="Protein kinase-like (PK-like)"/>
    <property type="match status" value="1"/>
</dbReference>
<dbReference type="EC" id="2.7.11.1" evidence="2"/>
<keyword evidence="6" id="KW-0547">Nucleotide-binding</keyword>
<name>A0A1C5ANL5_9ACTN</name>
<accession>A0A1C5ANL5</accession>
<feature type="domain" description="RIO kinase" evidence="13">
    <location>
        <begin position="59"/>
        <end position="308"/>
    </location>
</feature>
<proteinExistence type="inferred from homology"/>
<keyword evidence="5" id="KW-0479">Metal-binding</keyword>
<dbReference type="STRING" id="262898.GA0070564_11447"/>
<evidence type="ECO:0000256" key="3">
    <source>
        <dbReference type="ARBA" id="ARBA00022527"/>
    </source>
</evidence>
<feature type="compositionally biased region" description="Basic and acidic residues" evidence="12">
    <location>
        <begin position="1"/>
        <end position="12"/>
    </location>
</feature>
<evidence type="ECO:0000256" key="11">
    <source>
        <dbReference type="ARBA" id="ARBA00048679"/>
    </source>
</evidence>
<dbReference type="InterPro" id="IPR018934">
    <property type="entry name" value="RIO_dom"/>
</dbReference>
<evidence type="ECO:0000256" key="5">
    <source>
        <dbReference type="ARBA" id="ARBA00022723"/>
    </source>
</evidence>
<keyword evidence="15" id="KW-1185">Reference proteome</keyword>
<keyword evidence="3" id="KW-0723">Serine/threonine-protein kinase</keyword>
<dbReference type="Pfam" id="PF01163">
    <property type="entry name" value="RIO1"/>
    <property type="match status" value="1"/>
</dbReference>
<dbReference type="GO" id="GO:0046872">
    <property type="term" value="F:metal ion binding"/>
    <property type="evidence" value="ECO:0007669"/>
    <property type="project" value="UniProtKB-KW"/>
</dbReference>